<protein>
    <submittedName>
        <fullName evidence="2">Uncharacterized protein</fullName>
    </submittedName>
</protein>
<dbReference type="Proteomes" id="UP001519460">
    <property type="component" value="Unassembled WGS sequence"/>
</dbReference>
<name>A0ABD0JE05_9CAEN</name>
<dbReference type="AlphaFoldDB" id="A0ABD0JE05"/>
<keyword evidence="3" id="KW-1185">Reference proteome</keyword>
<feature type="region of interest" description="Disordered" evidence="1">
    <location>
        <begin position="33"/>
        <end position="71"/>
    </location>
</feature>
<evidence type="ECO:0000313" key="2">
    <source>
        <dbReference type="EMBL" id="KAK7471739.1"/>
    </source>
</evidence>
<feature type="non-terminal residue" evidence="2">
    <location>
        <position position="1"/>
    </location>
</feature>
<dbReference type="EMBL" id="JACVVK020000480">
    <property type="protein sequence ID" value="KAK7471739.1"/>
    <property type="molecule type" value="Genomic_DNA"/>
</dbReference>
<feature type="compositionally biased region" description="Gly residues" evidence="1">
    <location>
        <begin position="58"/>
        <end position="71"/>
    </location>
</feature>
<evidence type="ECO:0000256" key="1">
    <source>
        <dbReference type="SAM" id="MobiDB-lite"/>
    </source>
</evidence>
<organism evidence="2 3">
    <name type="scientific">Batillaria attramentaria</name>
    <dbReference type="NCBI Taxonomy" id="370345"/>
    <lineage>
        <taxon>Eukaryota</taxon>
        <taxon>Metazoa</taxon>
        <taxon>Spiralia</taxon>
        <taxon>Lophotrochozoa</taxon>
        <taxon>Mollusca</taxon>
        <taxon>Gastropoda</taxon>
        <taxon>Caenogastropoda</taxon>
        <taxon>Sorbeoconcha</taxon>
        <taxon>Cerithioidea</taxon>
        <taxon>Batillariidae</taxon>
        <taxon>Batillaria</taxon>
    </lineage>
</organism>
<evidence type="ECO:0000313" key="3">
    <source>
        <dbReference type="Proteomes" id="UP001519460"/>
    </source>
</evidence>
<gene>
    <name evidence="2" type="ORF">BaRGS_00035621</name>
</gene>
<feature type="non-terminal residue" evidence="2">
    <location>
        <position position="144"/>
    </location>
</feature>
<sequence length="144" mass="15640">TQFRSDITEDAGTDRGMCGVSWGHCGERRARAARRGGRSEDQLRLMGKRQQRPSWWKEGGGGWGGGGVGGGEVQVVKTGQEIEERISLIGELGYGATLCREEFFPLAVPLRVKAEPTTSDAHEIGNSAHNLPAMKNAEDIRSDM</sequence>
<reference evidence="2 3" key="1">
    <citation type="journal article" date="2023" name="Sci. Data">
        <title>Genome assembly of the Korean intertidal mud-creeper Batillaria attramentaria.</title>
        <authorList>
            <person name="Patra A.K."/>
            <person name="Ho P.T."/>
            <person name="Jun S."/>
            <person name="Lee S.J."/>
            <person name="Kim Y."/>
            <person name="Won Y.J."/>
        </authorList>
    </citation>
    <scope>NUCLEOTIDE SEQUENCE [LARGE SCALE GENOMIC DNA]</scope>
    <source>
        <strain evidence="2">Wonlab-2016</strain>
    </source>
</reference>
<accession>A0ABD0JE05</accession>
<proteinExistence type="predicted"/>
<comment type="caution">
    <text evidence="2">The sequence shown here is derived from an EMBL/GenBank/DDBJ whole genome shotgun (WGS) entry which is preliminary data.</text>
</comment>